<accession>A0A2I1DJ03</accession>
<dbReference type="Gene3D" id="3.30.70.2540">
    <property type="entry name" value="CRISPR-associated endoribonuclease Cas6/Csy4"/>
    <property type="match status" value="1"/>
</dbReference>
<comment type="caution">
    <text evidence="1">The sequence shown here is derived from an EMBL/GenBank/DDBJ whole genome shotgun (WGS) entry which is preliminary data.</text>
</comment>
<sequence>MDSGQSVWSTILSVQPGGSARHAARITVTSGHRKCHTQTLQMGPGTRALVFHEDGDIHAGNPENQAVRKHKRNLASGVLGKDEKMHPKNYFDIQLLSAPRNTETTTGPSHASHRLGALWKSVHRLSAHHHIPFAVAFPHWMQKRGAPGFGDVLRIFTETPESGTKMHDNLMSESDYSCVLSPVFHAPPDEAIQGWEAFMMLRLPSGVSKTRKSIPLDQAIALQKQAWERRALDLKGKPYVLMMASSSGQRFRLTVDRQVLTGTSSGGGEPNGYGLSRATQTIALPCLPDNR</sequence>
<dbReference type="Pfam" id="PF09618">
    <property type="entry name" value="Cas_Csy4"/>
    <property type="match status" value="1"/>
</dbReference>
<dbReference type="OrthoDB" id="5465456at2"/>
<protein>
    <submittedName>
        <fullName evidence="1">Uncharacterized protein</fullName>
    </submittedName>
</protein>
<name>A0A2I1DJ03_9PROT</name>
<dbReference type="GO" id="GO:0004519">
    <property type="term" value="F:endonuclease activity"/>
    <property type="evidence" value="ECO:0007669"/>
    <property type="project" value="InterPro"/>
</dbReference>
<dbReference type="GO" id="GO:0043571">
    <property type="term" value="P:maintenance of CRISPR repeat elements"/>
    <property type="evidence" value="ECO:0007669"/>
    <property type="project" value="InterPro"/>
</dbReference>
<dbReference type="AlphaFoldDB" id="A0A2I1DJ03"/>
<dbReference type="InterPro" id="IPR013396">
    <property type="entry name" value="CRISPR-assoc_prot_Csy4"/>
</dbReference>
<gene>
    <name evidence="1" type="ORF">B1757_12930</name>
</gene>
<dbReference type="InterPro" id="IPR042564">
    <property type="entry name" value="CRISPR-Cas6/Csy4_sf"/>
</dbReference>
<dbReference type="InParanoid" id="A0A2I1DJ03"/>
<proteinExistence type="predicted"/>
<reference evidence="1 2" key="1">
    <citation type="submission" date="2017-03" db="EMBL/GenBank/DDBJ databases">
        <title>Draft genime sequence of the acidophilic sulfur-oxidizing bacterium Acidithiobacillus sp. SH, isolated from seawater.</title>
        <authorList>
            <person name="Sharmin S."/>
            <person name="Tokuhisa M."/>
            <person name="Kanao T."/>
            <person name="Kamimura K."/>
        </authorList>
    </citation>
    <scope>NUCLEOTIDE SEQUENCE [LARGE SCALE GENOMIC DNA]</scope>
    <source>
        <strain evidence="1 2">SH</strain>
    </source>
</reference>
<dbReference type="Proteomes" id="UP000234329">
    <property type="component" value="Unassembled WGS sequence"/>
</dbReference>
<dbReference type="EMBL" id="MXAV01000048">
    <property type="protein sequence ID" value="PKY09847.1"/>
    <property type="molecule type" value="Genomic_DNA"/>
</dbReference>
<organism evidence="1 2">
    <name type="scientific">Acidithiobacillus marinus</name>
    <dbReference type="NCBI Taxonomy" id="187490"/>
    <lineage>
        <taxon>Bacteria</taxon>
        <taxon>Pseudomonadati</taxon>
        <taxon>Pseudomonadota</taxon>
        <taxon>Acidithiobacillia</taxon>
        <taxon>Acidithiobacillales</taxon>
        <taxon>Acidithiobacillaceae</taxon>
        <taxon>Acidithiobacillus</taxon>
    </lineage>
</organism>
<keyword evidence="2" id="KW-1185">Reference proteome</keyword>
<evidence type="ECO:0000313" key="1">
    <source>
        <dbReference type="EMBL" id="PKY09847.1"/>
    </source>
</evidence>
<evidence type="ECO:0000313" key="2">
    <source>
        <dbReference type="Proteomes" id="UP000234329"/>
    </source>
</evidence>